<sequence>MAQCYQLQRWDQRVREGQAVAAGAVAAQRNVSGEVRAQRQSATTPGSARARRASSGSGHYRCSVICGGKSWSPTSSSLQFWDACVRKGSLGKLCVL</sequence>
<comment type="caution">
    <text evidence="2">The sequence shown here is derived from an EMBL/GenBank/DDBJ whole genome shotgun (WGS) entry which is preliminary data.</text>
</comment>
<keyword evidence="3" id="KW-1185">Reference proteome</keyword>
<gene>
    <name evidence="2" type="ORF">PCOR1329_LOCUS861</name>
</gene>
<dbReference type="Proteomes" id="UP001189429">
    <property type="component" value="Unassembled WGS sequence"/>
</dbReference>
<dbReference type="EMBL" id="CAUYUJ010000202">
    <property type="protein sequence ID" value="CAK0789232.1"/>
    <property type="molecule type" value="Genomic_DNA"/>
</dbReference>
<organism evidence="2 3">
    <name type="scientific">Prorocentrum cordatum</name>
    <dbReference type="NCBI Taxonomy" id="2364126"/>
    <lineage>
        <taxon>Eukaryota</taxon>
        <taxon>Sar</taxon>
        <taxon>Alveolata</taxon>
        <taxon>Dinophyceae</taxon>
        <taxon>Prorocentrales</taxon>
        <taxon>Prorocentraceae</taxon>
        <taxon>Prorocentrum</taxon>
    </lineage>
</organism>
<accession>A0ABN9PAN3</accession>
<proteinExistence type="predicted"/>
<feature type="region of interest" description="Disordered" evidence="1">
    <location>
        <begin position="32"/>
        <end position="58"/>
    </location>
</feature>
<name>A0ABN9PAN3_9DINO</name>
<evidence type="ECO:0000313" key="2">
    <source>
        <dbReference type="EMBL" id="CAK0789232.1"/>
    </source>
</evidence>
<evidence type="ECO:0000313" key="3">
    <source>
        <dbReference type="Proteomes" id="UP001189429"/>
    </source>
</evidence>
<feature type="non-terminal residue" evidence="2">
    <location>
        <position position="96"/>
    </location>
</feature>
<protein>
    <submittedName>
        <fullName evidence="2">Uncharacterized protein</fullName>
    </submittedName>
</protein>
<reference evidence="2" key="1">
    <citation type="submission" date="2023-10" db="EMBL/GenBank/DDBJ databases">
        <authorList>
            <person name="Chen Y."/>
            <person name="Shah S."/>
            <person name="Dougan E. K."/>
            <person name="Thang M."/>
            <person name="Chan C."/>
        </authorList>
    </citation>
    <scope>NUCLEOTIDE SEQUENCE [LARGE SCALE GENOMIC DNA]</scope>
</reference>
<evidence type="ECO:0000256" key="1">
    <source>
        <dbReference type="SAM" id="MobiDB-lite"/>
    </source>
</evidence>